<dbReference type="GO" id="GO:0018822">
    <property type="term" value="F:nitrile hydratase activity"/>
    <property type="evidence" value="ECO:0007669"/>
    <property type="project" value="TreeGrafter"/>
</dbReference>
<dbReference type="Pfam" id="PF00795">
    <property type="entry name" value="CN_hydrolase"/>
    <property type="match status" value="1"/>
</dbReference>
<proteinExistence type="inferred from homology"/>
<dbReference type="PANTHER" id="PTHR46044:SF1">
    <property type="entry name" value="CN HYDROLASE DOMAIN-CONTAINING PROTEIN"/>
    <property type="match status" value="1"/>
</dbReference>
<accession>A0A517W1X2</accession>
<comment type="similarity">
    <text evidence="1">Belongs to the carbon-nitrogen hydrolase superfamily. Nitrilase family.</text>
</comment>
<feature type="region of interest" description="Disordered" evidence="2">
    <location>
        <begin position="331"/>
        <end position="357"/>
    </location>
</feature>
<dbReference type="InterPro" id="IPR044149">
    <property type="entry name" value="Nitrilases_CHs"/>
</dbReference>
<dbReference type="Gene3D" id="3.60.110.10">
    <property type="entry name" value="Carbon-nitrogen hydrolase"/>
    <property type="match status" value="1"/>
</dbReference>
<dbReference type="GO" id="GO:0000257">
    <property type="term" value="F:nitrilase activity"/>
    <property type="evidence" value="ECO:0007669"/>
    <property type="project" value="UniProtKB-EC"/>
</dbReference>
<gene>
    <name evidence="4" type="ORF">V144x_47600</name>
</gene>
<dbReference type="EC" id="3.5.5.1" evidence="4"/>
<dbReference type="RefSeq" id="WP_144988580.1">
    <property type="nucleotide sequence ID" value="NZ_CP037920.1"/>
</dbReference>
<dbReference type="PROSITE" id="PS50263">
    <property type="entry name" value="CN_HYDROLASE"/>
    <property type="match status" value="1"/>
</dbReference>
<feature type="domain" description="CN hydrolase" evidence="3">
    <location>
        <begin position="8"/>
        <end position="281"/>
    </location>
</feature>
<dbReference type="AlphaFoldDB" id="A0A517W1X2"/>
<dbReference type="PANTHER" id="PTHR46044">
    <property type="entry name" value="NITRILASE"/>
    <property type="match status" value="1"/>
</dbReference>
<dbReference type="GO" id="GO:0051410">
    <property type="term" value="P:detoxification of nitrogen compound"/>
    <property type="evidence" value="ECO:0007669"/>
    <property type="project" value="TreeGrafter"/>
</dbReference>
<organism evidence="4 5">
    <name type="scientific">Gimesia aquarii</name>
    <dbReference type="NCBI Taxonomy" id="2527964"/>
    <lineage>
        <taxon>Bacteria</taxon>
        <taxon>Pseudomonadati</taxon>
        <taxon>Planctomycetota</taxon>
        <taxon>Planctomycetia</taxon>
        <taxon>Planctomycetales</taxon>
        <taxon>Planctomycetaceae</taxon>
        <taxon>Gimesia</taxon>
    </lineage>
</organism>
<evidence type="ECO:0000256" key="2">
    <source>
        <dbReference type="SAM" id="MobiDB-lite"/>
    </source>
</evidence>
<keyword evidence="4" id="KW-0378">Hydrolase</keyword>
<dbReference type="InterPro" id="IPR003010">
    <property type="entry name" value="C-N_Hydrolase"/>
</dbReference>
<reference evidence="4 5" key="1">
    <citation type="submission" date="2019-03" db="EMBL/GenBank/DDBJ databases">
        <title>Deep-cultivation of Planctomycetes and their phenomic and genomic characterization uncovers novel biology.</title>
        <authorList>
            <person name="Wiegand S."/>
            <person name="Jogler M."/>
            <person name="Boedeker C."/>
            <person name="Pinto D."/>
            <person name="Vollmers J."/>
            <person name="Rivas-Marin E."/>
            <person name="Kohn T."/>
            <person name="Peeters S.H."/>
            <person name="Heuer A."/>
            <person name="Rast P."/>
            <person name="Oberbeckmann S."/>
            <person name="Bunk B."/>
            <person name="Jeske O."/>
            <person name="Meyerdierks A."/>
            <person name="Storesund J.E."/>
            <person name="Kallscheuer N."/>
            <person name="Luecker S."/>
            <person name="Lage O.M."/>
            <person name="Pohl T."/>
            <person name="Merkel B.J."/>
            <person name="Hornburger P."/>
            <person name="Mueller R.-W."/>
            <person name="Bruemmer F."/>
            <person name="Labrenz M."/>
            <person name="Spormann A.M."/>
            <person name="Op den Camp H."/>
            <person name="Overmann J."/>
            <person name="Amann R."/>
            <person name="Jetten M.S.M."/>
            <person name="Mascher T."/>
            <person name="Medema M.H."/>
            <person name="Devos D.P."/>
            <person name="Kaster A.-K."/>
            <person name="Ovreas L."/>
            <person name="Rohde M."/>
            <person name="Galperin M.Y."/>
            <person name="Jogler C."/>
        </authorList>
    </citation>
    <scope>NUCLEOTIDE SEQUENCE [LARGE SCALE GENOMIC DNA]</scope>
    <source>
        <strain evidence="4 5">V144</strain>
    </source>
</reference>
<evidence type="ECO:0000259" key="3">
    <source>
        <dbReference type="PROSITE" id="PS50263"/>
    </source>
</evidence>
<dbReference type="EMBL" id="CP037920">
    <property type="protein sequence ID" value="QDT99249.1"/>
    <property type="molecule type" value="Genomic_DNA"/>
</dbReference>
<dbReference type="KEGG" id="gaw:V144x_47600"/>
<dbReference type="Proteomes" id="UP000318704">
    <property type="component" value="Chromosome"/>
</dbReference>
<evidence type="ECO:0000313" key="4">
    <source>
        <dbReference type="EMBL" id="QDT99249.1"/>
    </source>
</evidence>
<dbReference type="SUPFAM" id="SSF56317">
    <property type="entry name" value="Carbon-nitrogen hydrolase"/>
    <property type="match status" value="1"/>
</dbReference>
<protein>
    <submittedName>
        <fullName evidence="4">Nitrilase</fullName>
        <ecNumber evidence="4">3.5.5.1</ecNumber>
    </submittedName>
</protein>
<dbReference type="CDD" id="cd07564">
    <property type="entry name" value="nitrilases_CHs"/>
    <property type="match status" value="1"/>
</dbReference>
<sequence length="357" mass="39026">MGDHYPTVRLAAAQASPVFLDRERSTEKAVALIAEAAQQKAQLIAFGEAWLPGYPWWIYLGSPMYSAPFTQQLYANAVKIPSDTITQLCDAARENHIYVVMGLTELSGGSLYLAQITIAPSGELIGHRRKLKPTHAERTIWGEGDGSDLFVLPTDLGQVGSLNCWEHLQPLTRYAMNCFNEQIHIAAWPAFCLYTGTLYSFSGEASVAISRSYALETQTFVIHVGGLCDQATLDLLADDDEKRTLLRVGGGISQVIDPNGETIAGPLGDNEEGILIADCEMSKIPAAKMANDPAGHYARADVTQLLLNRSPRRPVVFKDPEFQSLAADRLHGNIADDDDSAEVQQNEFSAEESEKNK</sequence>
<dbReference type="InterPro" id="IPR036526">
    <property type="entry name" value="C-N_Hydrolase_sf"/>
</dbReference>
<name>A0A517W1X2_9PLAN</name>
<evidence type="ECO:0000313" key="5">
    <source>
        <dbReference type="Proteomes" id="UP000318704"/>
    </source>
</evidence>
<evidence type="ECO:0000256" key="1">
    <source>
        <dbReference type="ARBA" id="ARBA00008129"/>
    </source>
</evidence>